<proteinExistence type="predicted"/>
<dbReference type="Proteomes" id="UP000288805">
    <property type="component" value="Unassembled WGS sequence"/>
</dbReference>
<dbReference type="AlphaFoldDB" id="A0A438G5S1"/>
<reference evidence="1 2" key="1">
    <citation type="journal article" date="2018" name="PLoS Genet.">
        <title>Population sequencing reveals clonal diversity and ancestral inbreeding in the grapevine cultivar Chardonnay.</title>
        <authorList>
            <person name="Roach M.J."/>
            <person name="Johnson D.L."/>
            <person name="Bohlmann J."/>
            <person name="van Vuuren H.J."/>
            <person name="Jones S.J."/>
            <person name="Pretorius I.S."/>
            <person name="Schmidt S.A."/>
            <person name="Borneman A.R."/>
        </authorList>
    </citation>
    <scope>NUCLEOTIDE SEQUENCE [LARGE SCALE GENOMIC DNA]</scope>
    <source>
        <strain evidence="2">cv. Chardonnay</strain>
        <tissue evidence="1">Leaf</tissue>
    </source>
</reference>
<evidence type="ECO:0000313" key="1">
    <source>
        <dbReference type="EMBL" id="RVW67550.1"/>
    </source>
</evidence>
<evidence type="ECO:0000313" key="2">
    <source>
        <dbReference type="Proteomes" id="UP000288805"/>
    </source>
</evidence>
<gene>
    <name evidence="1" type="ORF">CK203_062368</name>
</gene>
<evidence type="ECO:0008006" key="3">
    <source>
        <dbReference type="Google" id="ProtNLM"/>
    </source>
</evidence>
<sequence length="93" mass="10847">MLGIPCEHACAMIQKMNQDVYEFVDDWYHLFKQEMVYSGTSHPLEFQNLPTVHSDGNVHDPNGYVHVSLDPPVTKRCLGRPRQQRIRPNLENR</sequence>
<name>A0A438G5S1_VITVI</name>
<dbReference type="EMBL" id="QGNW01000578">
    <property type="protein sequence ID" value="RVW67550.1"/>
    <property type="molecule type" value="Genomic_DNA"/>
</dbReference>
<accession>A0A438G5S1</accession>
<protein>
    <recommendedName>
        <fullName evidence="3">SWIM-type domain-containing protein</fullName>
    </recommendedName>
</protein>
<comment type="caution">
    <text evidence="1">The sequence shown here is derived from an EMBL/GenBank/DDBJ whole genome shotgun (WGS) entry which is preliminary data.</text>
</comment>
<organism evidence="1 2">
    <name type="scientific">Vitis vinifera</name>
    <name type="common">Grape</name>
    <dbReference type="NCBI Taxonomy" id="29760"/>
    <lineage>
        <taxon>Eukaryota</taxon>
        <taxon>Viridiplantae</taxon>
        <taxon>Streptophyta</taxon>
        <taxon>Embryophyta</taxon>
        <taxon>Tracheophyta</taxon>
        <taxon>Spermatophyta</taxon>
        <taxon>Magnoliopsida</taxon>
        <taxon>eudicotyledons</taxon>
        <taxon>Gunneridae</taxon>
        <taxon>Pentapetalae</taxon>
        <taxon>rosids</taxon>
        <taxon>Vitales</taxon>
        <taxon>Vitaceae</taxon>
        <taxon>Viteae</taxon>
        <taxon>Vitis</taxon>
    </lineage>
</organism>